<evidence type="ECO:0000313" key="4">
    <source>
        <dbReference type="WBParaSite" id="PDA_v2.g13833.t1"/>
    </source>
</evidence>
<feature type="compositionally biased region" description="Basic and acidic residues" evidence="1">
    <location>
        <begin position="91"/>
        <end position="100"/>
    </location>
</feature>
<dbReference type="GO" id="GO:0004867">
    <property type="term" value="F:serine-type endopeptidase inhibitor activity"/>
    <property type="evidence" value="ECO:0007669"/>
    <property type="project" value="InterPro"/>
</dbReference>
<proteinExistence type="predicted"/>
<sequence length="119" mass="13543">MGIRQMFDQSKANFSRMFKEESHHFVNKAIHVSTIKVDEDGTEATAATSFGMMPRSAAPPKKFVANHPFIYFIVTLENKESKNINAPNSKTDNEKNKKDTEENDEEQIPKEILFAGIYC</sequence>
<evidence type="ECO:0000259" key="2">
    <source>
        <dbReference type="Pfam" id="PF00079"/>
    </source>
</evidence>
<evidence type="ECO:0000313" key="3">
    <source>
        <dbReference type="Proteomes" id="UP000887578"/>
    </source>
</evidence>
<dbReference type="SUPFAM" id="SSF56574">
    <property type="entry name" value="Serpins"/>
    <property type="match status" value="1"/>
</dbReference>
<dbReference type="PANTHER" id="PTHR11461:SF367">
    <property type="entry name" value="GH21475P-RELATED"/>
    <property type="match status" value="1"/>
</dbReference>
<feature type="domain" description="Serpin" evidence="2">
    <location>
        <begin position="1"/>
        <end position="75"/>
    </location>
</feature>
<evidence type="ECO:0000256" key="1">
    <source>
        <dbReference type="SAM" id="MobiDB-lite"/>
    </source>
</evidence>
<dbReference type="GO" id="GO:0005615">
    <property type="term" value="C:extracellular space"/>
    <property type="evidence" value="ECO:0007669"/>
    <property type="project" value="InterPro"/>
</dbReference>
<dbReference type="InterPro" id="IPR042185">
    <property type="entry name" value="Serpin_sf_2"/>
</dbReference>
<name>A0A914PEB6_9BILA</name>
<dbReference type="InterPro" id="IPR023796">
    <property type="entry name" value="Serpin_dom"/>
</dbReference>
<dbReference type="Pfam" id="PF00079">
    <property type="entry name" value="Serpin"/>
    <property type="match status" value="1"/>
</dbReference>
<dbReference type="InterPro" id="IPR042178">
    <property type="entry name" value="Serpin_sf_1"/>
</dbReference>
<protein>
    <submittedName>
        <fullName evidence="4">Serpin domain-containing protein</fullName>
    </submittedName>
</protein>
<accession>A0A914PEB6</accession>
<feature type="region of interest" description="Disordered" evidence="1">
    <location>
        <begin position="82"/>
        <end position="109"/>
    </location>
</feature>
<keyword evidence="3" id="KW-1185">Reference proteome</keyword>
<organism evidence="3 4">
    <name type="scientific">Panagrolaimus davidi</name>
    <dbReference type="NCBI Taxonomy" id="227884"/>
    <lineage>
        <taxon>Eukaryota</taxon>
        <taxon>Metazoa</taxon>
        <taxon>Ecdysozoa</taxon>
        <taxon>Nematoda</taxon>
        <taxon>Chromadorea</taxon>
        <taxon>Rhabditida</taxon>
        <taxon>Tylenchina</taxon>
        <taxon>Panagrolaimomorpha</taxon>
        <taxon>Panagrolaimoidea</taxon>
        <taxon>Panagrolaimidae</taxon>
        <taxon>Panagrolaimus</taxon>
    </lineage>
</organism>
<dbReference type="InterPro" id="IPR000215">
    <property type="entry name" value="Serpin_fam"/>
</dbReference>
<dbReference type="Gene3D" id="2.30.39.10">
    <property type="entry name" value="Alpha-1-antitrypsin, domain 1"/>
    <property type="match status" value="1"/>
</dbReference>
<dbReference type="Gene3D" id="3.30.497.10">
    <property type="entry name" value="Antithrombin, subunit I, domain 2"/>
    <property type="match status" value="1"/>
</dbReference>
<dbReference type="PANTHER" id="PTHR11461">
    <property type="entry name" value="SERINE PROTEASE INHIBITOR, SERPIN"/>
    <property type="match status" value="1"/>
</dbReference>
<dbReference type="WBParaSite" id="PDA_v2.g13833.t1">
    <property type="protein sequence ID" value="PDA_v2.g13833.t1"/>
    <property type="gene ID" value="PDA_v2.g13833"/>
</dbReference>
<dbReference type="AlphaFoldDB" id="A0A914PEB6"/>
<dbReference type="InterPro" id="IPR036186">
    <property type="entry name" value="Serpin_sf"/>
</dbReference>
<dbReference type="Proteomes" id="UP000887578">
    <property type="component" value="Unplaced"/>
</dbReference>
<reference evidence="4" key="1">
    <citation type="submission" date="2022-11" db="UniProtKB">
        <authorList>
            <consortium name="WormBaseParasite"/>
        </authorList>
    </citation>
    <scope>IDENTIFICATION</scope>
</reference>